<evidence type="ECO:0000313" key="2">
    <source>
        <dbReference type="Proteomes" id="UP001202674"/>
    </source>
</evidence>
<organism evidence="1 2">
    <name type="scientific">Natranaeroarchaeum aerophilus</name>
    <dbReference type="NCBI Taxonomy" id="2917711"/>
    <lineage>
        <taxon>Archaea</taxon>
        <taxon>Methanobacteriati</taxon>
        <taxon>Methanobacteriota</taxon>
        <taxon>Stenosarchaea group</taxon>
        <taxon>Halobacteria</taxon>
        <taxon>Halobacteriales</taxon>
        <taxon>Natronoarchaeaceae</taxon>
        <taxon>Natranaeroarchaeum</taxon>
    </lineage>
</organism>
<dbReference type="AlphaFoldDB" id="A0AAE3K7A6"/>
<gene>
    <name evidence="1" type="ORF">AArcSt11_08495</name>
</gene>
<dbReference type="Proteomes" id="UP001202674">
    <property type="component" value="Unassembled WGS sequence"/>
</dbReference>
<proteinExistence type="predicted"/>
<dbReference type="EMBL" id="JAKRVY010000003">
    <property type="protein sequence ID" value="MCL9813689.1"/>
    <property type="molecule type" value="Genomic_DNA"/>
</dbReference>
<dbReference type="InterPro" id="IPR043851">
    <property type="entry name" value="DUF5813"/>
</dbReference>
<dbReference type="RefSeq" id="WP_250596279.1">
    <property type="nucleotide sequence ID" value="NZ_JAKRVY010000003.1"/>
</dbReference>
<dbReference type="Pfam" id="PF19130">
    <property type="entry name" value="DUF5813"/>
    <property type="match status" value="1"/>
</dbReference>
<accession>A0AAE3K7A6</accession>
<reference evidence="1 2" key="1">
    <citation type="journal article" date="2022" name="Syst. Appl. Microbiol.">
        <title>Natronocalculus amylovorans gen. nov., sp. nov., and Natranaeroarchaeum aerophilus sp. nov., dominant culturable amylolytic natronoarchaea from hypersaline soda lakes in southwestern Siberia.</title>
        <authorList>
            <person name="Sorokin D.Y."/>
            <person name="Elcheninov A.G."/>
            <person name="Khizhniak T.V."/>
            <person name="Koenen M."/>
            <person name="Bale N.J."/>
            <person name="Damste J.S.S."/>
            <person name="Kublanov I.V."/>
        </authorList>
    </citation>
    <scope>NUCLEOTIDE SEQUENCE [LARGE SCALE GENOMIC DNA]</scope>
    <source>
        <strain evidence="1 2">AArc-St1-1</strain>
    </source>
</reference>
<sequence length="175" mass="18857">MTADEIPEPARRALDRHDAFEQIADGYECTTTPFDATVRARPAEGERDAAFEIAVRVPTLDAVVTDQTVGGAVATDWFETFERRLADAYHAADVRETDEPVLDRDDETITATFGLRAWSASSGVDAAKAVIDFTEGTYVQGVVPGYEYGEPVAGLLERAQQNGSADDAARGGMPL</sequence>
<comment type="caution">
    <text evidence="1">The sequence shown here is derived from an EMBL/GenBank/DDBJ whole genome shotgun (WGS) entry which is preliminary data.</text>
</comment>
<protein>
    <submittedName>
        <fullName evidence="1">DUF5813 family protein</fullName>
    </submittedName>
</protein>
<keyword evidence="2" id="KW-1185">Reference proteome</keyword>
<evidence type="ECO:0000313" key="1">
    <source>
        <dbReference type="EMBL" id="MCL9813689.1"/>
    </source>
</evidence>
<name>A0AAE3K7A6_9EURY</name>